<feature type="transmembrane region" description="Helical" evidence="6">
    <location>
        <begin position="211"/>
        <end position="235"/>
    </location>
</feature>
<evidence type="ECO:0000256" key="6">
    <source>
        <dbReference type="SAM" id="Phobius"/>
    </source>
</evidence>
<feature type="transmembrane region" description="Helical" evidence="6">
    <location>
        <begin position="179"/>
        <end position="199"/>
    </location>
</feature>
<dbReference type="Gene3D" id="1.10.3730.20">
    <property type="match status" value="1"/>
</dbReference>
<proteinExistence type="inferred from homology"/>
<feature type="transmembrane region" description="Helical" evidence="6">
    <location>
        <begin position="264"/>
        <end position="283"/>
    </location>
</feature>
<evidence type="ECO:0000313" key="9">
    <source>
        <dbReference type="Proteomes" id="UP000615755"/>
    </source>
</evidence>
<evidence type="ECO:0000259" key="7">
    <source>
        <dbReference type="Pfam" id="PF00892"/>
    </source>
</evidence>
<protein>
    <recommendedName>
        <fullName evidence="7">EamA domain-containing protein</fullName>
    </recommendedName>
</protein>
<evidence type="ECO:0000313" key="8">
    <source>
        <dbReference type="EMBL" id="MBE0371088.1"/>
    </source>
</evidence>
<comment type="similarity">
    <text evidence="2">Belongs to the EamA transporter family.</text>
</comment>
<sequence length="308" mass="34433">MSLVLYFLLVCIWGLSWIAIKWQHGDVALEVSIFYRFFIAAITMLVAGKILKLLQQTSYQDHMWFALQGASLFCFNFIAFYVATSYIPSGLVALLMATAPLFNCVHGRLFFGEPITFNFLLGIFFGLLGIGFLFANELSTLQLSTNTLSGVFYSLFGTWCFSVGNMLSVKNTNKGIRPYTATSYAMVYGCVCLLSIIFFKKLSFNFEFTTLYVGSLLYLSIPATVLGFTAFLVLVNRIGASNAAYILVCTPVIALTMSSMFEGYIWTLSAGVGLVLICLGNVISRMHENMFNLAIRLFKWRPVRLTDQ</sequence>
<dbReference type="Pfam" id="PF00892">
    <property type="entry name" value="EamA"/>
    <property type="match status" value="2"/>
</dbReference>
<feature type="transmembrane region" description="Helical" evidence="6">
    <location>
        <begin position="63"/>
        <end position="81"/>
    </location>
</feature>
<accession>A0ABR9EMY8</accession>
<dbReference type="SUPFAM" id="SSF103481">
    <property type="entry name" value="Multidrug resistance efflux transporter EmrE"/>
    <property type="match status" value="2"/>
</dbReference>
<comment type="subcellular location">
    <subcellularLocation>
        <location evidence="1">Membrane</location>
        <topology evidence="1">Multi-pass membrane protein</topology>
    </subcellularLocation>
</comment>
<keyword evidence="5 6" id="KW-0472">Membrane</keyword>
<dbReference type="InterPro" id="IPR037185">
    <property type="entry name" value="EmrE-like"/>
</dbReference>
<name>A0ABR9EMY8_9GAMM</name>
<feature type="domain" description="EamA" evidence="7">
    <location>
        <begin position="4"/>
        <end position="134"/>
    </location>
</feature>
<evidence type="ECO:0000256" key="5">
    <source>
        <dbReference type="ARBA" id="ARBA00023136"/>
    </source>
</evidence>
<dbReference type="InterPro" id="IPR050638">
    <property type="entry name" value="AA-Vitamin_Transporters"/>
</dbReference>
<feature type="domain" description="EamA" evidence="7">
    <location>
        <begin position="149"/>
        <end position="283"/>
    </location>
</feature>
<feature type="transmembrane region" description="Helical" evidence="6">
    <location>
        <begin position="147"/>
        <end position="167"/>
    </location>
</feature>
<dbReference type="InterPro" id="IPR000620">
    <property type="entry name" value="EamA_dom"/>
</dbReference>
<dbReference type="EMBL" id="AQGV01000015">
    <property type="protein sequence ID" value="MBE0371088.1"/>
    <property type="molecule type" value="Genomic_DNA"/>
</dbReference>
<feature type="transmembrane region" description="Helical" evidence="6">
    <location>
        <begin position="117"/>
        <end position="135"/>
    </location>
</feature>
<gene>
    <name evidence="8" type="ORF">PAUR_b1266</name>
</gene>
<reference evidence="8 9" key="1">
    <citation type="submission" date="2015-03" db="EMBL/GenBank/DDBJ databases">
        <title>Genome sequence of Pseudoalteromonas aurantia.</title>
        <authorList>
            <person name="Xie B.-B."/>
            <person name="Rong J.-C."/>
            <person name="Qin Q.-L."/>
            <person name="Zhang Y.-Z."/>
        </authorList>
    </citation>
    <scope>NUCLEOTIDE SEQUENCE [LARGE SCALE GENOMIC DNA]</scope>
    <source>
        <strain evidence="8 9">208</strain>
    </source>
</reference>
<feature type="transmembrane region" description="Helical" evidence="6">
    <location>
        <begin position="87"/>
        <end position="105"/>
    </location>
</feature>
<evidence type="ECO:0000256" key="4">
    <source>
        <dbReference type="ARBA" id="ARBA00022989"/>
    </source>
</evidence>
<dbReference type="PANTHER" id="PTHR32322">
    <property type="entry name" value="INNER MEMBRANE TRANSPORTER"/>
    <property type="match status" value="1"/>
</dbReference>
<keyword evidence="3 6" id="KW-0812">Transmembrane</keyword>
<feature type="transmembrane region" description="Helical" evidence="6">
    <location>
        <begin position="34"/>
        <end position="51"/>
    </location>
</feature>
<organism evidence="8 9">
    <name type="scientific">Pseudoalteromonas aurantia 208</name>
    <dbReference type="NCBI Taxonomy" id="1314867"/>
    <lineage>
        <taxon>Bacteria</taxon>
        <taxon>Pseudomonadati</taxon>
        <taxon>Pseudomonadota</taxon>
        <taxon>Gammaproteobacteria</taxon>
        <taxon>Alteromonadales</taxon>
        <taxon>Pseudoalteromonadaceae</taxon>
        <taxon>Pseudoalteromonas</taxon>
    </lineage>
</organism>
<feature type="transmembrane region" description="Helical" evidence="6">
    <location>
        <begin position="242"/>
        <end position="258"/>
    </location>
</feature>
<evidence type="ECO:0000256" key="2">
    <source>
        <dbReference type="ARBA" id="ARBA00007362"/>
    </source>
</evidence>
<evidence type="ECO:0000256" key="3">
    <source>
        <dbReference type="ARBA" id="ARBA00022692"/>
    </source>
</evidence>
<dbReference type="RefSeq" id="WP_192510092.1">
    <property type="nucleotide sequence ID" value="NZ_AQGV01000015.1"/>
</dbReference>
<dbReference type="Proteomes" id="UP000615755">
    <property type="component" value="Unassembled WGS sequence"/>
</dbReference>
<evidence type="ECO:0000256" key="1">
    <source>
        <dbReference type="ARBA" id="ARBA00004141"/>
    </source>
</evidence>
<dbReference type="PANTHER" id="PTHR32322:SF2">
    <property type="entry name" value="EAMA DOMAIN-CONTAINING PROTEIN"/>
    <property type="match status" value="1"/>
</dbReference>
<keyword evidence="4 6" id="KW-1133">Transmembrane helix</keyword>
<comment type="caution">
    <text evidence="8">The sequence shown here is derived from an EMBL/GenBank/DDBJ whole genome shotgun (WGS) entry which is preliminary data.</text>
</comment>
<keyword evidence="9" id="KW-1185">Reference proteome</keyword>